<comment type="caution">
    <text evidence="2">The sequence shown here is derived from an EMBL/GenBank/DDBJ whole genome shotgun (WGS) entry which is preliminary data.</text>
</comment>
<protein>
    <submittedName>
        <fullName evidence="2">Uracil-DNA glycosylase, family 4</fullName>
        <ecNumber evidence="2">3.2.2.-</ecNumber>
    </submittedName>
</protein>
<dbReference type="HOGENOM" id="CLU_075800_0_0_5"/>
<dbReference type="Gene3D" id="3.40.470.10">
    <property type="entry name" value="Uracil-DNA glycosylase-like domain"/>
    <property type="match status" value="1"/>
</dbReference>
<dbReference type="AlphaFoldDB" id="D5RIG3"/>
<dbReference type="Pfam" id="PF03167">
    <property type="entry name" value="UDG"/>
    <property type="match status" value="1"/>
</dbReference>
<dbReference type="CDD" id="cd10033">
    <property type="entry name" value="UDG_like"/>
    <property type="match status" value="1"/>
</dbReference>
<dbReference type="SMART" id="SM00987">
    <property type="entry name" value="UreE_C"/>
    <property type="match status" value="1"/>
</dbReference>
<dbReference type="Proteomes" id="UP000005324">
    <property type="component" value="Unassembled WGS sequence"/>
</dbReference>
<evidence type="ECO:0000313" key="3">
    <source>
        <dbReference type="Proteomes" id="UP000005324"/>
    </source>
</evidence>
<name>D5RIG3_9PROT</name>
<sequence length="199" mass="21567">MALTENLDALAAEARRCTLCAPHLPLGPKPIFRVSPAARLLIISQAPGTQAHLTGIPWNDKAGDRLRDWLGLDRAGFYAETLAILPMGLCYPGRLPRGGDAPPRPECAPLWQPRLGPPMTGIRLTLLLGRHAIAGRLGAAAARDLGATVQGFRAHLPERIFPLPHPSWRTRTWAASRPWFAAEVLPALRQEVAAALREG</sequence>
<dbReference type="OrthoDB" id="9789139at2"/>
<dbReference type="InterPro" id="IPR036895">
    <property type="entry name" value="Uracil-DNA_glycosylase-like_sf"/>
</dbReference>
<keyword evidence="2" id="KW-0326">Glycosidase</keyword>
<evidence type="ECO:0000313" key="2">
    <source>
        <dbReference type="EMBL" id="EFH12907.1"/>
    </source>
</evidence>
<reference evidence="2 3" key="1">
    <citation type="submission" date="2010-04" db="EMBL/GenBank/DDBJ databases">
        <authorList>
            <person name="Qin X."/>
            <person name="Bachman B."/>
            <person name="Battles P."/>
            <person name="Bell A."/>
            <person name="Bess C."/>
            <person name="Bickham C."/>
            <person name="Chaboub L."/>
            <person name="Chen D."/>
            <person name="Coyle M."/>
            <person name="Deiros D.R."/>
            <person name="Dinh H."/>
            <person name="Forbes L."/>
            <person name="Fowler G."/>
            <person name="Francisco L."/>
            <person name="Fu Q."/>
            <person name="Gubbala S."/>
            <person name="Hale W."/>
            <person name="Han Y."/>
            <person name="Hemphill L."/>
            <person name="Highlander S.K."/>
            <person name="Hirani K."/>
            <person name="Hogues M."/>
            <person name="Jackson L."/>
            <person name="Jakkamsetti A."/>
            <person name="Javaid M."/>
            <person name="Jiang H."/>
            <person name="Korchina V."/>
            <person name="Kovar C."/>
            <person name="Lara F."/>
            <person name="Lee S."/>
            <person name="Mata R."/>
            <person name="Mathew T."/>
            <person name="Moen C."/>
            <person name="Morales K."/>
            <person name="Munidasa M."/>
            <person name="Nazareth L."/>
            <person name="Ngo R."/>
            <person name="Nguyen L."/>
            <person name="Okwuonu G."/>
            <person name="Ongeri F."/>
            <person name="Patil S."/>
            <person name="Petrosino J."/>
            <person name="Pham C."/>
            <person name="Pham P."/>
            <person name="Pu L.-L."/>
            <person name="Puazo M."/>
            <person name="Raj R."/>
            <person name="Reid J."/>
            <person name="Rouhana J."/>
            <person name="Saada N."/>
            <person name="Shang Y."/>
            <person name="Simmons D."/>
            <person name="Thornton R."/>
            <person name="Warren J."/>
            <person name="Weissenberger G."/>
            <person name="Zhang J."/>
            <person name="Zhang L."/>
            <person name="Zhou C."/>
            <person name="Zhu D."/>
            <person name="Muzny D."/>
            <person name="Worley K."/>
            <person name="Gibbs R."/>
        </authorList>
    </citation>
    <scope>NUCLEOTIDE SEQUENCE [LARGE SCALE GENOMIC DNA]</scope>
    <source>
        <strain evidence="2 3">ATCC 49957</strain>
    </source>
</reference>
<keyword evidence="2" id="KW-0378">Hydrolase</keyword>
<dbReference type="EMBL" id="ADVL01000149">
    <property type="protein sequence ID" value="EFH12907.1"/>
    <property type="molecule type" value="Genomic_DNA"/>
</dbReference>
<dbReference type="SUPFAM" id="SSF52141">
    <property type="entry name" value="Uracil-DNA glycosylase-like"/>
    <property type="match status" value="1"/>
</dbReference>
<dbReference type="RefSeq" id="WP_007003932.1">
    <property type="nucleotide sequence ID" value="NZ_GG770778.1"/>
</dbReference>
<accession>D5RIG3</accession>
<dbReference type="PANTHER" id="PTHR42160">
    <property type="entry name" value="URACIL-DNA GLYCOSYLASE SUPERFAMILY PROTEIN"/>
    <property type="match status" value="1"/>
</dbReference>
<proteinExistence type="predicted"/>
<feature type="domain" description="Uracil-DNA glycosylase-like" evidence="1">
    <location>
        <begin position="31"/>
        <end position="189"/>
    </location>
</feature>
<organism evidence="2 3">
    <name type="scientific">Pseudoroseomonas cervicalis ATCC 49957</name>
    <dbReference type="NCBI Taxonomy" id="525371"/>
    <lineage>
        <taxon>Bacteria</taxon>
        <taxon>Pseudomonadati</taxon>
        <taxon>Pseudomonadota</taxon>
        <taxon>Alphaproteobacteria</taxon>
        <taxon>Acetobacterales</taxon>
        <taxon>Roseomonadaceae</taxon>
        <taxon>Roseomonas</taxon>
    </lineage>
</organism>
<evidence type="ECO:0000259" key="1">
    <source>
        <dbReference type="SMART" id="SM00986"/>
    </source>
</evidence>
<dbReference type="InterPro" id="IPR005122">
    <property type="entry name" value="Uracil-DNA_glycosylase-like"/>
</dbReference>
<dbReference type="SMART" id="SM00986">
    <property type="entry name" value="UDG"/>
    <property type="match status" value="1"/>
</dbReference>
<dbReference type="GO" id="GO:0016798">
    <property type="term" value="F:hydrolase activity, acting on glycosyl bonds"/>
    <property type="evidence" value="ECO:0007669"/>
    <property type="project" value="UniProtKB-KW"/>
</dbReference>
<dbReference type="InterPro" id="IPR047124">
    <property type="entry name" value="HI_0220.2"/>
</dbReference>
<dbReference type="PANTHER" id="PTHR42160:SF1">
    <property type="entry name" value="URACIL-DNA GLYCOSYLASE SUPERFAMILY PROTEIN"/>
    <property type="match status" value="1"/>
</dbReference>
<gene>
    <name evidence="2" type="primary">rsc</name>
    <name evidence="2" type="ORF">HMPREF0731_0873</name>
</gene>
<keyword evidence="3" id="KW-1185">Reference proteome</keyword>
<dbReference type="EC" id="3.2.2.-" evidence="2"/>